<dbReference type="Gene3D" id="2.10.25.10">
    <property type="entry name" value="Laminin"/>
    <property type="match status" value="2"/>
</dbReference>
<dbReference type="InterPro" id="IPR001881">
    <property type="entry name" value="EGF-like_Ca-bd_dom"/>
</dbReference>
<dbReference type="KEGG" id="nnu:104596983"/>
<protein>
    <submittedName>
        <fullName evidence="22">Wall-associated receptor kinase-like 16</fullName>
    </submittedName>
</protein>
<keyword evidence="11 17" id="KW-1133">Transmembrane helix</keyword>
<evidence type="ECO:0000256" key="11">
    <source>
        <dbReference type="ARBA" id="ARBA00022989"/>
    </source>
</evidence>
<dbReference type="Proteomes" id="UP000189703">
    <property type="component" value="Unplaced"/>
</dbReference>
<comment type="subcellular location">
    <subcellularLocation>
        <location evidence="1">Membrane</location>
        <topology evidence="1">Single-pass type I membrane protein</topology>
    </subcellularLocation>
</comment>
<evidence type="ECO:0000256" key="1">
    <source>
        <dbReference type="ARBA" id="ARBA00004479"/>
    </source>
</evidence>
<dbReference type="GeneID" id="104596983"/>
<dbReference type="InterPro" id="IPR025287">
    <property type="entry name" value="WAK_GUB"/>
</dbReference>
<dbReference type="PROSITE" id="PS00010">
    <property type="entry name" value="ASX_HYDROXYL"/>
    <property type="match status" value="1"/>
</dbReference>
<sequence length="754" mass="84349">MVLRMHLLLLELSWLLSLVAWPWAAAFQAAKPGCQSHCGNVSIPYPFGIGEGCSIDASYGITCNTTFNPPKPFLSETNIEVVEISQDVARIKNTFAFTCYAQSGPVIDYKLAWIYLDGTPFTFSHTANRFTVIGCDSLALILGVEEHNLKNHSSGCLSQCYHKEDIIDGVCSGVGCCQVPIPKGLKRFIVSSGSLYNSTRVWSFDACSYSFLGEQDSYTFKASDVSDPSFRTRIPDIPVVLDWVVGNQTCQEAKRNLTTFPCRENSYCYDSNNGQGYRCGCKKGYQGNPYLPNGCQDVNECEDPNNNPCEGICTNTIGSYYCSCPKGSEGDGRKDGHGCIAKSKEFPVIKATLGLGFGLLFLLVIFSWLYFSIRKRKLMKLKEKFFKQNGGLLLQQQISSHDHEGGLESTTIFTEEELKVATNNYEESRILGRGGYGTVYKGILPDDRIVAIKKSKIVDESQIEQFINEVVILTQINHRNVVRLLGCCLETQVPLLVYEFVSNGTLFHHIHRKDRNPHFSWENRLRIAAETAGALAYLHSAASIPIIHRDVKSTNILLDDNYTAKVSDFGASRLVPIDQTQVSTLVQGTLGYLDPEYFHTSQLTEKSDVYSFGIVLVELLTGKKPLCLERSQEQRNLATYFIFSMKENHLFQILEDRVVNEGKSEQILAVAELAKRCLNLRGEERPTMKEVAMELEGLRRSEKHPWVQQDQEESVGLLSEPSDLYPIPQSSYSCDTSGQCSLDTSMLLSMNFPR</sequence>
<keyword evidence="2" id="KW-0723">Serine/threonine-protein kinase</keyword>
<keyword evidence="4" id="KW-0808">Transferase</keyword>
<keyword evidence="13" id="KW-1015">Disulfide bond</keyword>
<dbReference type="GO" id="GO:0005886">
    <property type="term" value="C:plasma membrane"/>
    <property type="evidence" value="ECO:0000318"/>
    <property type="project" value="GO_Central"/>
</dbReference>
<keyword evidence="7" id="KW-0677">Repeat</keyword>
<dbReference type="PROSITE" id="PS00108">
    <property type="entry name" value="PROTEIN_KINASE_ST"/>
    <property type="match status" value="1"/>
</dbReference>
<keyword evidence="3 15" id="KW-0245">EGF-like domain</keyword>
<dbReference type="InterPro" id="IPR008271">
    <property type="entry name" value="Ser/Thr_kinase_AS"/>
</dbReference>
<evidence type="ECO:0000256" key="9">
    <source>
        <dbReference type="ARBA" id="ARBA00022777"/>
    </source>
</evidence>
<evidence type="ECO:0000256" key="17">
    <source>
        <dbReference type="SAM" id="Phobius"/>
    </source>
</evidence>
<evidence type="ECO:0000256" key="12">
    <source>
        <dbReference type="ARBA" id="ARBA00023136"/>
    </source>
</evidence>
<dbReference type="InParanoid" id="A0A1U7ZWJ2"/>
<accession>A0A1U7ZWJ2</accession>
<feature type="transmembrane region" description="Helical" evidence="17">
    <location>
        <begin position="351"/>
        <end position="371"/>
    </location>
</feature>
<evidence type="ECO:0000256" key="7">
    <source>
        <dbReference type="ARBA" id="ARBA00022737"/>
    </source>
</evidence>
<reference evidence="22" key="1">
    <citation type="submission" date="2025-08" db="UniProtKB">
        <authorList>
            <consortium name="RefSeq"/>
        </authorList>
    </citation>
    <scope>IDENTIFICATION</scope>
</reference>
<dbReference type="PROSITE" id="PS50011">
    <property type="entry name" value="PROTEIN_KINASE_DOM"/>
    <property type="match status" value="1"/>
</dbReference>
<dbReference type="Pfam" id="PF13947">
    <property type="entry name" value="GUB_WAK_bind"/>
    <property type="match status" value="1"/>
</dbReference>
<dbReference type="InterPro" id="IPR000742">
    <property type="entry name" value="EGF"/>
</dbReference>
<dbReference type="Gene3D" id="3.30.200.20">
    <property type="entry name" value="Phosphorylase Kinase, domain 1"/>
    <property type="match status" value="1"/>
</dbReference>
<dbReference type="RefSeq" id="XP_010256630.1">
    <property type="nucleotide sequence ID" value="XM_010258328.2"/>
</dbReference>
<evidence type="ECO:0000259" key="19">
    <source>
        <dbReference type="PROSITE" id="PS50011"/>
    </source>
</evidence>
<proteinExistence type="predicted"/>
<dbReference type="PANTHER" id="PTHR27005">
    <property type="entry name" value="WALL-ASSOCIATED RECEPTOR KINASE-LIKE 21"/>
    <property type="match status" value="1"/>
</dbReference>
<dbReference type="InterPro" id="IPR011009">
    <property type="entry name" value="Kinase-like_dom_sf"/>
</dbReference>
<evidence type="ECO:0000256" key="4">
    <source>
        <dbReference type="ARBA" id="ARBA00022679"/>
    </source>
</evidence>
<evidence type="ECO:0000256" key="13">
    <source>
        <dbReference type="ARBA" id="ARBA00023157"/>
    </source>
</evidence>
<evidence type="ECO:0000256" key="6">
    <source>
        <dbReference type="ARBA" id="ARBA00022729"/>
    </source>
</evidence>
<keyword evidence="14" id="KW-0325">Glycoprotein</keyword>
<keyword evidence="9" id="KW-0418">Kinase</keyword>
<evidence type="ECO:0000256" key="15">
    <source>
        <dbReference type="PROSITE-ProRule" id="PRU00076"/>
    </source>
</evidence>
<dbReference type="SUPFAM" id="SSF56112">
    <property type="entry name" value="Protein kinase-like (PK-like)"/>
    <property type="match status" value="1"/>
</dbReference>
<dbReference type="eggNOG" id="ENOG502QQPF">
    <property type="taxonomic scope" value="Eukaryota"/>
</dbReference>
<evidence type="ECO:0000256" key="3">
    <source>
        <dbReference type="ARBA" id="ARBA00022536"/>
    </source>
</evidence>
<keyword evidence="12 17" id="KW-0472">Membrane</keyword>
<dbReference type="InterPro" id="IPR000719">
    <property type="entry name" value="Prot_kinase_dom"/>
</dbReference>
<evidence type="ECO:0000256" key="2">
    <source>
        <dbReference type="ARBA" id="ARBA00022527"/>
    </source>
</evidence>
<dbReference type="GO" id="GO:0030247">
    <property type="term" value="F:polysaccharide binding"/>
    <property type="evidence" value="ECO:0007669"/>
    <property type="project" value="InterPro"/>
</dbReference>
<dbReference type="GO" id="GO:0004674">
    <property type="term" value="F:protein serine/threonine kinase activity"/>
    <property type="evidence" value="ECO:0007669"/>
    <property type="project" value="UniProtKB-KW"/>
</dbReference>
<feature type="domain" description="EGF-like" evidence="20">
    <location>
        <begin position="297"/>
        <end position="331"/>
    </location>
</feature>
<evidence type="ECO:0000256" key="14">
    <source>
        <dbReference type="ARBA" id="ARBA00023180"/>
    </source>
</evidence>
<dbReference type="PANTHER" id="PTHR27005:SF492">
    <property type="entry name" value="LOW QUALITY PROTEIN: WALL-ASSOCIATED RECEPTOR KINASE-LIKE 1"/>
    <property type="match status" value="1"/>
</dbReference>
<feature type="binding site" evidence="16">
    <location>
        <position position="454"/>
    </location>
    <ligand>
        <name>ATP</name>
        <dbReference type="ChEBI" id="CHEBI:30616"/>
    </ligand>
</feature>
<dbReference type="OMA" id="INFFITC"/>
<evidence type="ECO:0000259" key="20">
    <source>
        <dbReference type="PROSITE" id="PS50026"/>
    </source>
</evidence>
<dbReference type="AlphaFoldDB" id="A0A1U7ZWJ2"/>
<evidence type="ECO:0000313" key="21">
    <source>
        <dbReference type="Proteomes" id="UP000189703"/>
    </source>
</evidence>
<dbReference type="OrthoDB" id="4062651at2759"/>
<name>A0A1U7ZWJ2_NELNU</name>
<feature type="signal peptide" evidence="18">
    <location>
        <begin position="1"/>
        <end position="26"/>
    </location>
</feature>
<dbReference type="SUPFAM" id="SSF57184">
    <property type="entry name" value="Growth factor receptor domain"/>
    <property type="match status" value="1"/>
</dbReference>
<dbReference type="InterPro" id="IPR009030">
    <property type="entry name" value="Growth_fac_rcpt_cys_sf"/>
</dbReference>
<dbReference type="InterPro" id="IPR017441">
    <property type="entry name" value="Protein_kinase_ATP_BS"/>
</dbReference>
<keyword evidence="5 17" id="KW-0812">Transmembrane</keyword>
<dbReference type="InterPro" id="IPR018097">
    <property type="entry name" value="EGF_Ca-bd_CS"/>
</dbReference>
<dbReference type="Pfam" id="PF00069">
    <property type="entry name" value="Pkinase"/>
    <property type="match status" value="1"/>
</dbReference>
<dbReference type="GO" id="GO:0005524">
    <property type="term" value="F:ATP binding"/>
    <property type="evidence" value="ECO:0007669"/>
    <property type="project" value="UniProtKB-UniRule"/>
</dbReference>
<dbReference type="GO" id="GO:0007166">
    <property type="term" value="P:cell surface receptor signaling pathway"/>
    <property type="evidence" value="ECO:0000318"/>
    <property type="project" value="GO_Central"/>
</dbReference>
<dbReference type="FunFam" id="3.30.200.20:FF:000043">
    <property type="entry name" value="Wall-associated receptor kinase 2"/>
    <property type="match status" value="1"/>
</dbReference>
<organism evidence="21 22">
    <name type="scientific">Nelumbo nucifera</name>
    <name type="common">Sacred lotus</name>
    <dbReference type="NCBI Taxonomy" id="4432"/>
    <lineage>
        <taxon>Eukaryota</taxon>
        <taxon>Viridiplantae</taxon>
        <taxon>Streptophyta</taxon>
        <taxon>Embryophyta</taxon>
        <taxon>Tracheophyta</taxon>
        <taxon>Spermatophyta</taxon>
        <taxon>Magnoliopsida</taxon>
        <taxon>Proteales</taxon>
        <taxon>Nelumbonaceae</taxon>
        <taxon>Nelumbo</taxon>
    </lineage>
</organism>
<dbReference type="InterPro" id="IPR049883">
    <property type="entry name" value="NOTCH1_EGF-like"/>
</dbReference>
<dbReference type="SMART" id="SM00179">
    <property type="entry name" value="EGF_CA"/>
    <property type="match status" value="1"/>
</dbReference>
<dbReference type="SMART" id="SM00181">
    <property type="entry name" value="EGF"/>
    <property type="match status" value="2"/>
</dbReference>
<evidence type="ECO:0000256" key="8">
    <source>
        <dbReference type="ARBA" id="ARBA00022741"/>
    </source>
</evidence>
<dbReference type="CDD" id="cd00054">
    <property type="entry name" value="EGF_CA"/>
    <property type="match status" value="1"/>
</dbReference>
<keyword evidence="6 18" id="KW-0732">Signal</keyword>
<dbReference type="Pfam" id="PF07645">
    <property type="entry name" value="EGF_CA"/>
    <property type="match status" value="1"/>
</dbReference>
<comment type="caution">
    <text evidence="15">Lacks conserved residue(s) required for the propagation of feature annotation.</text>
</comment>
<dbReference type="PROSITE" id="PS00107">
    <property type="entry name" value="PROTEIN_KINASE_ATP"/>
    <property type="match status" value="1"/>
</dbReference>
<dbReference type="PROSITE" id="PS50026">
    <property type="entry name" value="EGF_3"/>
    <property type="match status" value="1"/>
</dbReference>
<evidence type="ECO:0000256" key="5">
    <source>
        <dbReference type="ARBA" id="ARBA00022692"/>
    </source>
</evidence>
<keyword evidence="21" id="KW-1185">Reference proteome</keyword>
<dbReference type="FunFam" id="1.10.510.10:FF:000084">
    <property type="entry name" value="Wall-associated receptor kinase 2"/>
    <property type="match status" value="1"/>
</dbReference>
<dbReference type="InterPro" id="IPR045274">
    <property type="entry name" value="WAK-like"/>
</dbReference>
<evidence type="ECO:0000256" key="18">
    <source>
        <dbReference type="SAM" id="SignalP"/>
    </source>
</evidence>
<dbReference type="SUPFAM" id="SSF57196">
    <property type="entry name" value="EGF/Laminin"/>
    <property type="match status" value="1"/>
</dbReference>
<dbReference type="InterPro" id="IPR000152">
    <property type="entry name" value="EGF-type_Asp/Asn_hydroxyl_site"/>
</dbReference>
<evidence type="ECO:0000256" key="10">
    <source>
        <dbReference type="ARBA" id="ARBA00022840"/>
    </source>
</evidence>
<dbReference type="FunFam" id="2.10.25.10:FF:000628">
    <property type="entry name" value="Wall-associated receptor kinase 2"/>
    <property type="match status" value="1"/>
</dbReference>
<dbReference type="PROSITE" id="PS01187">
    <property type="entry name" value="EGF_CA"/>
    <property type="match status" value="1"/>
</dbReference>
<dbReference type="FunCoup" id="A0A1U7ZWJ2">
    <property type="interactions" value="257"/>
</dbReference>
<dbReference type="Gene3D" id="1.10.510.10">
    <property type="entry name" value="Transferase(Phosphotransferase) domain 1"/>
    <property type="match status" value="1"/>
</dbReference>
<dbReference type="GO" id="GO:0005509">
    <property type="term" value="F:calcium ion binding"/>
    <property type="evidence" value="ECO:0007669"/>
    <property type="project" value="InterPro"/>
</dbReference>
<evidence type="ECO:0000256" key="16">
    <source>
        <dbReference type="PROSITE-ProRule" id="PRU10141"/>
    </source>
</evidence>
<feature type="domain" description="Protein kinase" evidence="19">
    <location>
        <begin position="425"/>
        <end position="707"/>
    </location>
</feature>
<gene>
    <name evidence="22" type="primary">LOC104596983</name>
</gene>
<dbReference type="CDD" id="cd14066">
    <property type="entry name" value="STKc_IRAK"/>
    <property type="match status" value="1"/>
</dbReference>
<feature type="chain" id="PRO_5010560851" evidence="18">
    <location>
        <begin position="27"/>
        <end position="754"/>
    </location>
</feature>
<keyword evidence="8 16" id="KW-0547">Nucleotide-binding</keyword>
<keyword evidence="10 16" id="KW-0067">ATP-binding</keyword>
<evidence type="ECO:0000313" key="22">
    <source>
        <dbReference type="RefSeq" id="XP_010256630.1"/>
    </source>
</evidence>
<dbReference type="SMART" id="SM00220">
    <property type="entry name" value="S_TKc"/>
    <property type="match status" value="1"/>
</dbReference>